<keyword evidence="1" id="KW-0378">Hydrolase</keyword>
<dbReference type="SFLD" id="SFLDS00003">
    <property type="entry name" value="Haloacid_Dehalogenase"/>
    <property type="match status" value="1"/>
</dbReference>
<dbReference type="InterPro" id="IPR006439">
    <property type="entry name" value="HAD-SF_hydro_IA"/>
</dbReference>
<proteinExistence type="predicted"/>
<dbReference type="InterPro" id="IPR023198">
    <property type="entry name" value="PGP-like_dom2"/>
</dbReference>
<reference evidence="1 2" key="1">
    <citation type="journal article" date="2019" name="Int. J. Syst. Evol. Microbiol.">
        <title>The Global Catalogue of Microorganisms (GCM) 10K type strain sequencing project: providing services to taxonomists for standard genome sequencing and annotation.</title>
        <authorList>
            <consortium name="The Broad Institute Genomics Platform"/>
            <consortium name="The Broad Institute Genome Sequencing Center for Infectious Disease"/>
            <person name="Wu L."/>
            <person name="Ma J."/>
        </authorList>
    </citation>
    <scope>NUCLEOTIDE SEQUENCE [LARGE SCALE GENOMIC DNA]</scope>
    <source>
        <strain evidence="1 2">JCM 14549</strain>
    </source>
</reference>
<organism evidence="1 2">
    <name type="scientific">Streptomyces cheonanensis</name>
    <dbReference type="NCBI Taxonomy" id="312720"/>
    <lineage>
        <taxon>Bacteria</taxon>
        <taxon>Bacillati</taxon>
        <taxon>Actinomycetota</taxon>
        <taxon>Actinomycetes</taxon>
        <taxon>Kitasatosporales</taxon>
        <taxon>Streptomycetaceae</taxon>
        <taxon>Streptomyces</taxon>
    </lineage>
</organism>
<comment type="caution">
    <text evidence="1">The sequence shown here is derived from an EMBL/GenBank/DDBJ whole genome shotgun (WGS) entry which is preliminary data.</text>
</comment>
<dbReference type="PANTHER" id="PTHR43481">
    <property type="entry name" value="FRUCTOSE-1-PHOSPHATE PHOSPHATASE"/>
    <property type="match status" value="1"/>
</dbReference>
<dbReference type="Proteomes" id="UP001403094">
    <property type="component" value="Unassembled WGS sequence"/>
</dbReference>
<dbReference type="InterPro" id="IPR023214">
    <property type="entry name" value="HAD_sf"/>
</dbReference>
<name>A0ABN2UPY9_9ACTN</name>
<dbReference type="GO" id="GO:0016787">
    <property type="term" value="F:hydrolase activity"/>
    <property type="evidence" value="ECO:0007669"/>
    <property type="project" value="UniProtKB-KW"/>
</dbReference>
<dbReference type="SUPFAM" id="SSF56784">
    <property type="entry name" value="HAD-like"/>
    <property type="match status" value="1"/>
</dbReference>
<dbReference type="PANTHER" id="PTHR43481:SF4">
    <property type="entry name" value="GLYCEROL-1-PHOSPHATE PHOSPHOHYDROLASE 1-RELATED"/>
    <property type="match status" value="1"/>
</dbReference>
<dbReference type="EMBL" id="BAAANQ010000001">
    <property type="protein sequence ID" value="GAA2041146.1"/>
    <property type="molecule type" value="Genomic_DNA"/>
</dbReference>
<accession>A0ABN2UPY9</accession>
<dbReference type="SFLD" id="SFLDG01129">
    <property type="entry name" value="C1.5:_HAD__Beta-PGM__Phosphata"/>
    <property type="match status" value="1"/>
</dbReference>
<sequence length="255" mass="27008">METMSAITVPELEACRAVVFDTDGVITDSAPAHAAAWKAAFDPVCREHGQPPFDPGEDYRRYVDGKSRLDGAASFLTQRGIGLPFGDPDDPPGTGSVCAVAARKEEEFLRRLTDGSVDAWPGTVRLLHALYEERVPCAAVSSSRHARDLLAHTGVRTLFQTVVDGNDAAHLALRGKPDPALFLEGARRLGVPPDASAVVEDALAGVEAGRRGDFSFVIGVDRARTATSAGDLREHGADLVVTDLGELLAPDDGGR</sequence>
<evidence type="ECO:0000313" key="1">
    <source>
        <dbReference type="EMBL" id="GAA2041146.1"/>
    </source>
</evidence>
<protein>
    <submittedName>
        <fullName evidence="1">Beta-phosphoglucomutase family hydrolase</fullName>
    </submittedName>
</protein>
<dbReference type="Pfam" id="PF00702">
    <property type="entry name" value="Hydrolase"/>
    <property type="match status" value="1"/>
</dbReference>
<dbReference type="NCBIfam" id="TIGR01509">
    <property type="entry name" value="HAD-SF-IA-v3"/>
    <property type="match status" value="1"/>
</dbReference>
<dbReference type="InterPro" id="IPR051806">
    <property type="entry name" value="HAD-like_SPP"/>
</dbReference>
<dbReference type="InterPro" id="IPR036412">
    <property type="entry name" value="HAD-like_sf"/>
</dbReference>
<keyword evidence="2" id="KW-1185">Reference proteome</keyword>
<dbReference type="Gene3D" id="1.10.150.240">
    <property type="entry name" value="Putative phosphatase, domain 2"/>
    <property type="match status" value="1"/>
</dbReference>
<evidence type="ECO:0000313" key="2">
    <source>
        <dbReference type="Proteomes" id="UP001403094"/>
    </source>
</evidence>
<dbReference type="Gene3D" id="3.40.50.1000">
    <property type="entry name" value="HAD superfamily/HAD-like"/>
    <property type="match status" value="1"/>
</dbReference>
<gene>
    <name evidence="1" type="ORF">GCM10009757_03370</name>
</gene>